<dbReference type="AlphaFoldDB" id="A0AA86VB02"/>
<protein>
    <submittedName>
        <fullName evidence="2">Uncharacterized protein</fullName>
    </submittedName>
</protein>
<sequence>MDMDIGDRYISISQPKEGDQDFGDGDQPKETDMNIGDRDKYTSDMGQAKEYDNIIQSLNSSIRKRRASRFLKLPVPKGCQKH</sequence>
<reference evidence="2" key="1">
    <citation type="submission" date="2023-10" db="EMBL/GenBank/DDBJ databases">
        <authorList>
            <person name="Domelevo Entfellner J.-B."/>
        </authorList>
    </citation>
    <scope>NUCLEOTIDE SEQUENCE</scope>
</reference>
<organism evidence="2 3">
    <name type="scientific">Sphenostylis stenocarpa</name>
    <dbReference type="NCBI Taxonomy" id="92480"/>
    <lineage>
        <taxon>Eukaryota</taxon>
        <taxon>Viridiplantae</taxon>
        <taxon>Streptophyta</taxon>
        <taxon>Embryophyta</taxon>
        <taxon>Tracheophyta</taxon>
        <taxon>Spermatophyta</taxon>
        <taxon>Magnoliopsida</taxon>
        <taxon>eudicotyledons</taxon>
        <taxon>Gunneridae</taxon>
        <taxon>Pentapetalae</taxon>
        <taxon>rosids</taxon>
        <taxon>fabids</taxon>
        <taxon>Fabales</taxon>
        <taxon>Fabaceae</taxon>
        <taxon>Papilionoideae</taxon>
        <taxon>50 kb inversion clade</taxon>
        <taxon>NPAAA clade</taxon>
        <taxon>indigoferoid/millettioid clade</taxon>
        <taxon>Phaseoleae</taxon>
        <taxon>Sphenostylis</taxon>
    </lineage>
</organism>
<feature type="region of interest" description="Disordered" evidence="1">
    <location>
        <begin position="1"/>
        <end position="47"/>
    </location>
</feature>
<name>A0AA86VB02_9FABA</name>
<feature type="compositionally biased region" description="Basic and acidic residues" evidence="1">
    <location>
        <begin position="26"/>
        <end position="47"/>
    </location>
</feature>
<dbReference type="Proteomes" id="UP001189624">
    <property type="component" value="Chromosome 1"/>
</dbReference>
<accession>A0AA86VB02</accession>
<dbReference type="Gramene" id="rna-AYBTSS11_LOCUS3734">
    <property type="protein sequence ID" value="CAJ1920085.1"/>
    <property type="gene ID" value="gene-AYBTSS11_LOCUS3734"/>
</dbReference>
<evidence type="ECO:0000313" key="3">
    <source>
        <dbReference type="Proteomes" id="UP001189624"/>
    </source>
</evidence>
<proteinExistence type="predicted"/>
<evidence type="ECO:0000313" key="2">
    <source>
        <dbReference type="EMBL" id="CAJ1920085.1"/>
    </source>
</evidence>
<keyword evidence="3" id="KW-1185">Reference proteome</keyword>
<evidence type="ECO:0000256" key="1">
    <source>
        <dbReference type="SAM" id="MobiDB-lite"/>
    </source>
</evidence>
<gene>
    <name evidence="2" type="ORF">AYBTSS11_LOCUS3734</name>
</gene>
<dbReference type="EMBL" id="OY731398">
    <property type="protein sequence ID" value="CAJ1920085.1"/>
    <property type="molecule type" value="Genomic_DNA"/>
</dbReference>